<accession>A0ABY5BK87</accession>
<keyword evidence="2" id="KW-1185">Reference proteome</keyword>
<dbReference type="InterPro" id="IPR031832">
    <property type="entry name" value="DUF4747"/>
</dbReference>
<dbReference type="Proteomes" id="UP001056386">
    <property type="component" value="Chromosome 1"/>
</dbReference>
<organism evidence="1 2">
    <name type="scientific">Burkholderia glumae</name>
    <name type="common">Pseudomonas glumae</name>
    <dbReference type="NCBI Taxonomy" id="337"/>
    <lineage>
        <taxon>Bacteria</taxon>
        <taxon>Pseudomonadati</taxon>
        <taxon>Pseudomonadota</taxon>
        <taxon>Betaproteobacteria</taxon>
        <taxon>Burkholderiales</taxon>
        <taxon>Burkholderiaceae</taxon>
        <taxon>Burkholderia</taxon>
    </lineage>
</organism>
<gene>
    <name evidence="1" type="ORF">NFI99_16110</name>
</gene>
<evidence type="ECO:0000313" key="1">
    <source>
        <dbReference type="EMBL" id="USS46439.1"/>
    </source>
</evidence>
<sequence length="304" mass="34622">MANYFRTLHLGALNVVLQPHSAKIYVSRFQKCTALTRKDFSEGNFFGRANDGFLITSIHPINERDLAEGFQGEVARFLKFDPSEASQWLKLSDGKQAEQKDIINVRVPSNLKPNLGIFRFAFYPKSHRLVFEVKSESRSMSHRSMLAVFDHFFNHPNLPAGEPRARVNIEQSYQMVSRILKLENLAYINVRFARPNDLLTAEDEEEAIEGMSEAGIEEIDISLQRTHEKPIQLWDWLKRLAGWTASNGSLTATGYENGKKLTLSTKSQPITKKPKYDSRLTVAGEAFKIEAEEFGAELDKRRPS</sequence>
<dbReference type="Pfam" id="PF15931">
    <property type="entry name" value="DUF4747"/>
    <property type="match status" value="1"/>
</dbReference>
<dbReference type="RefSeq" id="WP_252836884.1">
    <property type="nucleotide sequence ID" value="NZ_CP033666.1"/>
</dbReference>
<dbReference type="EMBL" id="CP099587">
    <property type="protein sequence ID" value="USS46439.1"/>
    <property type="molecule type" value="Genomic_DNA"/>
</dbReference>
<reference evidence="1" key="1">
    <citation type="submission" date="2022-06" db="EMBL/GenBank/DDBJ databases">
        <title>Draft genome sequence of Burkholderia glumae strain GR20004 isolated from rice panicle showing bacterial panicle blight.</title>
        <authorList>
            <person name="Choi S.Y."/>
            <person name="Lee Y.H."/>
        </authorList>
    </citation>
    <scope>NUCLEOTIDE SEQUENCE</scope>
    <source>
        <strain evidence="1">GR20004</strain>
    </source>
</reference>
<evidence type="ECO:0000313" key="2">
    <source>
        <dbReference type="Proteomes" id="UP001056386"/>
    </source>
</evidence>
<proteinExistence type="predicted"/>
<name>A0ABY5BK87_BURGL</name>
<protein>
    <submittedName>
        <fullName evidence="1">DUF4747 family protein</fullName>
    </submittedName>
</protein>